<dbReference type="Gene3D" id="3.40.50.1240">
    <property type="entry name" value="Phosphoglycerate mutase-like"/>
    <property type="match status" value="1"/>
</dbReference>
<dbReference type="InterPro" id="IPR029033">
    <property type="entry name" value="His_PPase_superfam"/>
</dbReference>
<dbReference type="CDD" id="cd07067">
    <property type="entry name" value="HP_PGM_like"/>
    <property type="match status" value="1"/>
</dbReference>
<accession>A0A6L7GJ87</accession>
<dbReference type="RefSeq" id="WP_160900185.1">
    <property type="nucleotide sequence ID" value="NZ_CP102850.1"/>
</dbReference>
<gene>
    <name evidence="1" type="ORF">GIY30_01330</name>
</gene>
<dbReference type="SMART" id="SM00855">
    <property type="entry name" value="PGAM"/>
    <property type="match status" value="1"/>
</dbReference>
<keyword evidence="2" id="KW-1185">Reference proteome</keyword>
<reference evidence="1 2" key="1">
    <citation type="submission" date="2019-11" db="EMBL/GenBank/DDBJ databases">
        <title>Gordonia sp. nov., a novel actinobacterium isolated from mangrove soil in Hainan.</title>
        <authorList>
            <person name="Huang X."/>
            <person name="Xie Y."/>
            <person name="Chu X."/>
            <person name="Xiao K."/>
        </authorList>
    </citation>
    <scope>NUCLEOTIDE SEQUENCE [LARGE SCALE GENOMIC DNA]</scope>
    <source>
        <strain evidence="1 2">HNM0687</strain>
    </source>
</reference>
<dbReference type="GO" id="GO:0005737">
    <property type="term" value="C:cytoplasm"/>
    <property type="evidence" value="ECO:0007669"/>
    <property type="project" value="TreeGrafter"/>
</dbReference>
<dbReference type="Proteomes" id="UP000475545">
    <property type="component" value="Unassembled WGS sequence"/>
</dbReference>
<protein>
    <submittedName>
        <fullName evidence="1">Histidine phosphatase family protein</fullName>
    </submittedName>
</protein>
<dbReference type="InterPro" id="IPR013078">
    <property type="entry name" value="His_Pase_superF_clade-1"/>
</dbReference>
<sequence length="198" mass="21646">MTELLLVRHARPRSGGFDPELDEVGRAQAHALAAQLAGEPLTAVVCSDLRRACETAEIIAAEHDLVPTPMGGLREWGLPADSMEYVALESLAADHPGVRALDEGRFMDFVPKRVDVPAFQQVVRDTFDAILEAHPAGRVAVVCHGGTINAYVGQLVAIPDVFWFHPDYTSVSRLERRPSGRVVIRSLNEAHHLLVESE</sequence>
<dbReference type="PANTHER" id="PTHR48100">
    <property type="entry name" value="BROAD-SPECIFICITY PHOSPHATASE YOR283W-RELATED"/>
    <property type="match status" value="1"/>
</dbReference>
<dbReference type="AlphaFoldDB" id="A0A6L7GJ87"/>
<comment type="caution">
    <text evidence="1">The sequence shown here is derived from an EMBL/GenBank/DDBJ whole genome shotgun (WGS) entry which is preliminary data.</text>
</comment>
<evidence type="ECO:0000313" key="1">
    <source>
        <dbReference type="EMBL" id="MXP20009.1"/>
    </source>
</evidence>
<proteinExistence type="predicted"/>
<dbReference type="SUPFAM" id="SSF53254">
    <property type="entry name" value="Phosphoglycerate mutase-like"/>
    <property type="match status" value="1"/>
</dbReference>
<dbReference type="InterPro" id="IPR050275">
    <property type="entry name" value="PGM_Phosphatase"/>
</dbReference>
<dbReference type="GO" id="GO:0016791">
    <property type="term" value="F:phosphatase activity"/>
    <property type="evidence" value="ECO:0007669"/>
    <property type="project" value="TreeGrafter"/>
</dbReference>
<organism evidence="1 2">
    <name type="scientific">Gordonia mangrovi</name>
    <dbReference type="NCBI Taxonomy" id="2665643"/>
    <lineage>
        <taxon>Bacteria</taxon>
        <taxon>Bacillati</taxon>
        <taxon>Actinomycetota</taxon>
        <taxon>Actinomycetes</taxon>
        <taxon>Mycobacteriales</taxon>
        <taxon>Gordoniaceae</taxon>
        <taxon>Gordonia</taxon>
    </lineage>
</organism>
<evidence type="ECO:0000313" key="2">
    <source>
        <dbReference type="Proteomes" id="UP000475545"/>
    </source>
</evidence>
<name>A0A6L7GJ87_9ACTN</name>
<dbReference type="PANTHER" id="PTHR48100:SF1">
    <property type="entry name" value="HISTIDINE PHOSPHATASE FAMILY PROTEIN-RELATED"/>
    <property type="match status" value="1"/>
</dbReference>
<dbReference type="EMBL" id="WMBR01000001">
    <property type="protein sequence ID" value="MXP20009.1"/>
    <property type="molecule type" value="Genomic_DNA"/>
</dbReference>
<dbReference type="Pfam" id="PF00300">
    <property type="entry name" value="His_Phos_1"/>
    <property type="match status" value="1"/>
</dbReference>